<evidence type="ECO:0000256" key="1">
    <source>
        <dbReference type="ARBA" id="ARBA00023015"/>
    </source>
</evidence>
<name>A0ABX2RB30_9THEO</name>
<keyword evidence="2" id="KW-0238">DNA-binding</keyword>
<dbReference type="PANTHER" id="PTHR33154">
    <property type="entry name" value="TRANSCRIPTIONAL REGULATOR, ARSR FAMILY"/>
    <property type="match status" value="1"/>
</dbReference>
<dbReference type="PRINTS" id="PR00778">
    <property type="entry name" value="HTHARSR"/>
</dbReference>
<accession>A0ABX2RB30</accession>
<feature type="domain" description="HTH arsR-type" evidence="4">
    <location>
        <begin position="1"/>
        <end position="92"/>
    </location>
</feature>
<dbReference type="InterPro" id="IPR051081">
    <property type="entry name" value="HTH_MetalResp_TranReg"/>
</dbReference>
<keyword evidence="6" id="KW-1185">Reference proteome</keyword>
<dbReference type="RefSeq" id="WP_028052851.1">
    <property type="nucleotide sequence ID" value="NZ_ATYG01000039.1"/>
</dbReference>
<evidence type="ECO:0000256" key="2">
    <source>
        <dbReference type="ARBA" id="ARBA00023125"/>
    </source>
</evidence>
<dbReference type="SUPFAM" id="SSF46785">
    <property type="entry name" value="Winged helix' DNA-binding domain"/>
    <property type="match status" value="1"/>
</dbReference>
<evidence type="ECO:0000313" key="5">
    <source>
        <dbReference type="EMBL" id="NYE56993.1"/>
    </source>
</evidence>
<dbReference type="Proteomes" id="UP000604066">
    <property type="component" value="Unassembled WGS sequence"/>
</dbReference>
<evidence type="ECO:0000259" key="4">
    <source>
        <dbReference type="PROSITE" id="PS50987"/>
    </source>
</evidence>
<reference evidence="5 6" key="1">
    <citation type="submission" date="2020-07" db="EMBL/GenBank/DDBJ databases">
        <title>Genomic Encyclopedia of Type Strains, Phase III (KMG-III): the genomes of soil and plant-associated and newly described type strains.</title>
        <authorList>
            <person name="Whitman W."/>
        </authorList>
    </citation>
    <scope>NUCLEOTIDE SEQUENCE [LARGE SCALE GENOMIC DNA]</scope>
    <source>
        <strain evidence="5 6">DSM 11255</strain>
    </source>
</reference>
<keyword evidence="3" id="KW-0804">Transcription</keyword>
<gene>
    <name evidence="5" type="ORF">HDG70_000699</name>
</gene>
<dbReference type="PROSITE" id="PS50987">
    <property type="entry name" value="HTH_ARSR_2"/>
    <property type="match status" value="1"/>
</dbReference>
<dbReference type="Pfam" id="PF01022">
    <property type="entry name" value="HTH_5"/>
    <property type="match status" value="1"/>
</dbReference>
<sequence length="102" mass="11719">MNLKLANYFKALGHPLRIRIIKEIAKQGELCVCELLPILQEEQSLVSKHLGVLRTAGVLNFRREGTRKIYSLAIPELIEFIKFLEENFNLKLKQKKSGGELK</sequence>
<proteinExistence type="predicted"/>
<protein>
    <submittedName>
        <fullName evidence="5">ArsR family transcriptional regulator</fullName>
    </submittedName>
</protein>
<dbReference type="CDD" id="cd00090">
    <property type="entry name" value="HTH_ARSR"/>
    <property type="match status" value="1"/>
</dbReference>
<dbReference type="SMART" id="SM00418">
    <property type="entry name" value="HTH_ARSR"/>
    <property type="match status" value="1"/>
</dbReference>
<dbReference type="Gene3D" id="1.10.10.10">
    <property type="entry name" value="Winged helix-like DNA-binding domain superfamily/Winged helix DNA-binding domain"/>
    <property type="match status" value="1"/>
</dbReference>
<organism evidence="5 6">
    <name type="scientific">Carboxydothermus ferrireducens DSM 11255</name>
    <dbReference type="NCBI Taxonomy" id="1119529"/>
    <lineage>
        <taxon>Bacteria</taxon>
        <taxon>Bacillati</taxon>
        <taxon>Bacillota</taxon>
        <taxon>Clostridia</taxon>
        <taxon>Thermoanaerobacterales</taxon>
        <taxon>Thermoanaerobacteraceae</taxon>
        <taxon>Carboxydothermus</taxon>
    </lineage>
</organism>
<dbReference type="InterPro" id="IPR011991">
    <property type="entry name" value="ArsR-like_HTH"/>
</dbReference>
<dbReference type="InterPro" id="IPR001845">
    <property type="entry name" value="HTH_ArsR_DNA-bd_dom"/>
</dbReference>
<dbReference type="EMBL" id="JACCBS010000001">
    <property type="protein sequence ID" value="NYE56993.1"/>
    <property type="molecule type" value="Genomic_DNA"/>
</dbReference>
<dbReference type="InterPro" id="IPR036388">
    <property type="entry name" value="WH-like_DNA-bd_sf"/>
</dbReference>
<dbReference type="InterPro" id="IPR036390">
    <property type="entry name" value="WH_DNA-bd_sf"/>
</dbReference>
<dbReference type="PANTHER" id="PTHR33154:SF18">
    <property type="entry name" value="ARSENICAL RESISTANCE OPERON REPRESSOR"/>
    <property type="match status" value="1"/>
</dbReference>
<keyword evidence="1" id="KW-0805">Transcription regulation</keyword>
<evidence type="ECO:0000313" key="6">
    <source>
        <dbReference type="Proteomes" id="UP000604066"/>
    </source>
</evidence>
<dbReference type="NCBIfam" id="NF033788">
    <property type="entry name" value="HTH_metalloreg"/>
    <property type="match status" value="1"/>
</dbReference>
<evidence type="ECO:0000256" key="3">
    <source>
        <dbReference type="ARBA" id="ARBA00023163"/>
    </source>
</evidence>
<comment type="caution">
    <text evidence="5">The sequence shown here is derived from an EMBL/GenBank/DDBJ whole genome shotgun (WGS) entry which is preliminary data.</text>
</comment>